<feature type="region of interest" description="Disordered" evidence="1">
    <location>
        <begin position="146"/>
        <end position="171"/>
    </location>
</feature>
<dbReference type="AlphaFoldDB" id="A0A2W4RZZ7"/>
<sequence length="329" mass="37808">MPDGVEPAKMIARYLSEQGIKVDMTDDRESAQTIFSESRLVRLWTKQSAEYWQDRLYEMDEFGKGLLVVTDGSDVSLPHSGISDTEIIHLSNWETGIDESAAGKLLDALQVGKVGGIGSDTKDDRHCVSASEDGVVEIRDIQELVKPTNETGKKAQAQSTSPPKKTDELLPQKNNYSPMFNYDDENCEFYVDNYHNGRHQESYGIANWYDFIIRVLTKDGEVLNAGMWVSYDEEGLGKESGREKCRHESFLSGTKKQDDYWSIRYLYHSHWYRYQASGGHIYHTKEFAFFVDIKRPNGDIVRLWQSRRGKNYTLGNIHEIFEKKRNCTK</sequence>
<evidence type="ECO:0000256" key="1">
    <source>
        <dbReference type="SAM" id="MobiDB-lite"/>
    </source>
</evidence>
<organism evidence="2 3">
    <name type="scientific">Candidatus Methylumidiphilus alinenensis</name>
    <dbReference type="NCBI Taxonomy" id="2202197"/>
    <lineage>
        <taxon>Bacteria</taxon>
        <taxon>Pseudomonadati</taxon>
        <taxon>Pseudomonadota</taxon>
        <taxon>Gammaproteobacteria</taxon>
        <taxon>Methylococcales</taxon>
        <taxon>Candidatus Methylumidiphilus</taxon>
    </lineage>
</organism>
<gene>
    <name evidence="2" type="ORF">DM484_00670</name>
</gene>
<protein>
    <submittedName>
        <fullName evidence="2">Uncharacterized protein</fullName>
    </submittedName>
</protein>
<accession>A0A2W4RZZ7</accession>
<reference evidence="2 3" key="1">
    <citation type="journal article" date="2018" name="Aquat. Microb. Ecol.">
        <title>Gammaproteobacterial methanotrophs dominate.</title>
        <authorList>
            <person name="Rissanen A.J."/>
            <person name="Saarenheimo J."/>
            <person name="Tiirola M."/>
            <person name="Peura S."/>
            <person name="Aalto S.L."/>
            <person name="Karvinen A."/>
            <person name="Nykanen H."/>
        </authorList>
    </citation>
    <scope>NUCLEOTIDE SEQUENCE [LARGE SCALE GENOMIC DNA]</scope>
    <source>
        <strain evidence="2">AMbin10</strain>
    </source>
</reference>
<dbReference type="EMBL" id="QJPH01000064">
    <property type="protein sequence ID" value="PZN86789.1"/>
    <property type="molecule type" value="Genomic_DNA"/>
</dbReference>
<name>A0A2W4RZZ7_9GAMM</name>
<proteinExistence type="predicted"/>
<evidence type="ECO:0000313" key="3">
    <source>
        <dbReference type="Proteomes" id="UP000249396"/>
    </source>
</evidence>
<comment type="caution">
    <text evidence="2">The sequence shown here is derived from an EMBL/GenBank/DDBJ whole genome shotgun (WGS) entry which is preliminary data.</text>
</comment>
<evidence type="ECO:0000313" key="2">
    <source>
        <dbReference type="EMBL" id="PZN86789.1"/>
    </source>
</evidence>
<dbReference type="Proteomes" id="UP000249396">
    <property type="component" value="Unassembled WGS sequence"/>
</dbReference>